<evidence type="ECO:0000256" key="10">
    <source>
        <dbReference type="SAM" id="MobiDB-lite"/>
    </source>
</evidence>
<evidence type="ECO:0000256" key="4">
    <source>
        <dbReference type="ARBA" id="ARBA00022771"/>
    </source>
</evidence>
<dbReference type="SUPFAM" id="SSF48113">
    <property type="entry name" value="Heme-dependent peroxidases"/>
    <property type="match status" value="1"/>
</dbReference>
<organism evidence="12 13">
    <name type="scientific">Monosporascus cannonballus</name>
    <dbReference type="NCBI Taxonomy" id="155416"/>
    <lineage>
        <taxon>Eukaryota</taxon>
        <taxon>Fungi</taxon>
        <taxon>Dikarya</taxon>
        <taxon>Ascomycota</taxon>
        <taxon>Pezizomycotina</taxon>
        <taxon>Sordariomycetes</taxon>
        <taxon>Xylariomycetidae</taxon>
        <taxon>Xylariales</taxon>
        <taxon>Xylariales incertae sedis</taxon>
        <taxon>Monosporascus</taxon>
    </lineage>
</organism>
<dbReference type="Gene3D" id="1.10.520.10">
    <property type="match status" value="1"/>
</dbReference>
<keyword evidence="5" id="KW-0862">Zinc</keyword>
<name>A0ABY0GXE6_9PEZI</name>
<dbReference type="PANTHER" id="PTHR31356:SF36">
    <property type="entry name" value="L-ASCORBATE PEROXIDASE 3"/>
    <property type="match status" value="1"/>
</dbReference>
<feature type="domain" description="Plant heme peroxidase family profile" evidence="11">
    <location>
        <begin position="522"/>
        <end position="741"/>
    </location>
</feature>
<dbReference type="EC" id="1.11.1.-" evidence="9"/>
<evidence type="ECO:0000313" key="12">
    <source>
        <dbReference type="EMBL" id="RYO76849.1"/>
    </source>
</evidence>
<dbReference type="InterPro" id="IPR010255">
    <property type="entry name" value="Haem_peroxidase_sf"/>
</dbReference>
<feature type="region of interest" description="Disordered" evidence="10">
    <location>
        <begin position="344"/>
        <end position="371"/>
    </location>
</feature>
<evidence type="ECO:0000259" key="11">
    <source>
        <dbReference type="PROSITE" id="PS50873"/>
    </source>
</evidence>
<reference evidence="12 13" key="1">
    <citation type="submission" date="2018-06" db="EMBL/GenBank/DDBJ databases">
        <title>Complete Genomes of Monosporascus.</title>
        <authorList>
            <person name="Robinson A.J."/>
            <person name="Natvig D.O."/>
        </authorList>
    </citation>
    <scope>NUCLEOTIDE SEQUENCE [LARGE SCALE GENOMIC DNA]</scope>
    <source>
        <strain evidence="12 13">CBS 609.92</strain>
    </source>
</reference>
<dbReference type="Gene3D" id="1.10.420.10">
    <property type="entry name" value="Peroxidase, domain 2"/>
    <property type="match status" value="1"/>
</dbReference>
<evidence type="ECO:0000256" key="8">
    <source>
        <dbReference type="RuleBase" id="RU004241"/>
    </source>
</evidence>
<dbReference type="CDD" id="cd00691">
    <property type="entry name" value="ascorbate_peroxidase"/>
    <property type="match status" value="1"/>
</dbReference>
<feature type="region of interest" description="Disordered" evidence="10">
    <location>
        <begin position="1"/>
        <end position="44"/>
    </location>
</feature>
<sequence>MSSRRLLSGADRNRGRPSAAPSPRAHREQMAELPAYEPPSFPLDTKARKALAELSTNRDIEKYAEHIEKSLRLLSDSVRDINDRYTERKSYIKGRQQKRGEGTQKTDRDRAEEKAALALKEEVPQLTEECESAVRHVIDLQVELEDGKTALRETIHRAESEDANATPRRGAQDDDEDEEMADGSQPQITGAWRTLQEAKKKMADDYATKTMYERYALNNEYIGFKRLAHDAIYGTDGKPLPDPSRWFTQNGGNAEEEDDEDLVIAEESVSINCPLSMRVMEDPYTCNKCKHTFDKTSLRSFFGGRRVVKNCPQTGCGVEGLTLDDFSPDPIMLRKIKRAQADQVKADVDDEDEEENGEGDTSMGVTHETNLKSERGLVSSIKGGNRIRHIWHLSAYAAQQQHGSHGLKHKMKTMSNAERIHPRNIIVSRGYHHTETGSTRSRVRMTQDTPSAPSAAQLEEVKAAVRDLLHQPDYDDGSAGPVLVRLAWHSAGTYCKETDTGGSNGAGMRYEKEGGDPANAGLQHARAFLEPVKRRFPWITYADLWTLAAVVAIREMGGPEVAWRGGRTDFTDDNRVPPRGRLPDGAQGADHLRHIFYRMGFDDREIVALSGAHNLGRCHADRSGFHGKWVNNPTRFSNQYFRLLLANDWKRKKLPNGVEQFVHVDEDSALEGGDEKPEELMMLPTDMSLLSDPAFRPWVERYARDKDLFFEHFAAVFAKLLELGIRRDAEGRVVNDENVEDGYRSAPKKLDEPQAPRDDQNVGQVGHEAAPLKEQNERFRRRNEGAKL</sequence>
<proteinExistence type="inferred from homology"/>
<feature type="region of interest" description="Disordered" evidence="10">
    <location>
        <begin position="738"/>
        <end position="788"/>
    </location>
</feature>
<feature type="compositionally biased region" description="Acidic residues" evidence="10">
    <location>
        <begin position="348"/>
        <end position="358"/>
    </location>
</feature>
<comment type="similarity">
    <text evidence="8">Belongs to the peroxidase family.</text>
</comment>
<dbReference type="InterPro" id="IPR013083">
    <property type="entry name" value="Znf_RING/FYVE/PHD"/>
</dbReference>
<dbReference type="Proteomes" id="UP000294003">
    <property type="component" value="Unassembled WGS sequence"/>
</dbReference>
<comment type="caution">
    <text evidence="12">The sequence shown here is derived from an EMBL/GenBank/DDBJ whole genome shotgun (WGS) entry which is preliminary data.</text>
</comment>
<keyword evidence="3" id="KW-0479">Metal-binding</keyword>
<dbReference type="Gene3D" id="3.30.40.10">
    <property type="entry name" value="Zinc/RING finger domain, C3HC4 (zinc finger)"/>
    <property type="match status" value="1"/>
</dbReference>
<evidence type="ECO:0000256" key="3">
    <source>
        <dbReference type="ARBA" id="ARBA00022723"/>
    </source>
</evidence>
<feature type="region of interest" description="Disordered" evidence="10">
    <location>
        <begin position="434"/>
        <end position="455"/>
    </location>
</feature>
<feature type="compositionally biased region" description="Basic and acidic residues" evidence="10">
    <location>
        <begin position="566"/>
        <end position="576"/>
    </location>
</feature>
<feature type="compositionally biased region" description="Basic and acidic residues" evidence="10">
    <location>
        <begin position="98"/>
        <end position="111"/>
    </location>
</feature>
<evidence type="ECO:0000313" key="13">
    <source>
        <dbReference type="Proteomes" id="UP000294003"/>
    </source>
</evidence>
<feature type="region of interest" description="Disordered" evidence="10">
    <location>
        <begin position="84"/>
        <end position="111"/>
    </location>
</feature>
<evidence type="ECO:0000256" key="1">
    <source>
        <dbReference type="ARBA" id="ARBA00022559"/>
    </source>
</evidence>
<dbReference type="Pfam" id="PF11789">
    <property type="entry name" value="zf-Nse"/>
    <property type="match status" value="1"/>
</dbReference>
<evidence type="ECO:0000256" key="6">
    <source>
        <dbReference type="ARBA" id="ARBA00023002"/>
    </source>
</evidence>
<feature type="region of interest" description="Disordered" evidence="10">
    <location>
        <begin position="564"/>
        <end position="585"/>
    </location>
</feature>
<dbReference type="Pfam" id="PF00141">
    <property type="entry name" value="peroxidase"/>
    <property type="match status" value="1"/>
</dbReference>
<keyword evidence="2" id="KW-0349">Heme</keyword>
<dbReference type="InterPro" id="IPR002016">
    <property type="entry name" value="Haem_peroxidase"/>
</dbReference>
<dbReference type="InterPro" id="IPR019794">
    <property type="entry name" value="Peroxidases_AS"/>
</dbReference>
<keyword evidence="4" id="KW-0863">Zinc-finger</keyword>
<dbReference type="InterPro" id="IPR044831">
    <property type="entry name" value="Ccp1-like"/>
</dbReference>
<dbReference type="CDD" id="cd16651">
    <property type="entry name" value="SPL-RING_NSE2"/>
    <property type="match status" value="1"/>
</dbReference>
<feature type="compositionally biased region" description="Polar residues" evidence="10">
    <location>
        <begin position="436"/>
        <end position="454"/>
    </location>
</feature>
<feature type="region of interest" description="Disordered" evidence="10">
    <location>
        <begin position="155"/>
        <end position="189"/>
    </location>
</feature>
<keyword evidence="7" id="KW-0408">Iron</keyword>
<gene>
    <name evidence="12" type="ORF">DL762_009659</name>
</gene>
<accession>A0ABY0GXE6</accession>
<protein>
    <recommendedName>
        <fullName evidence="9">Peroxidase</fullName>
        <ecNumber evidence="9">1.11.1.-</ecNumber>
    </recommendedName>
</protein>
<evidence type="ECO:0000256" key="2">
    <source>
        <dbReference type="ARBA" id="ARBA00022617"/>
    </source>
</evidence>
<dbReference type="EMBL" id="QJNS01000541">
    <property type="protein sequence ID" value="RYO76849.1"/>
    <property type="molecule type" value="Genomic_DNA"/>
</dbReference>
<keyword evidence="1 9" id="KW-0575">Peroxidase</keyword>
<dbReference type="PROSITE" id="PS00436">
    <property type="entry name" value="PEROXIDASE_2"/>
    <property type="match status" value="1"/>
</dbReference>
<dbReference type="PROSITE" id="PS50873">
    <property type="entry name" value="PEROXIDASE_4"/>
    <property type="match status" value="1"/>
</dbReference>
<feature type="compositionally biased region" description="Basic and acidic residues" evidence="10">
    <location>
        <begin position="748"/>
        <end position="760"/>
    </location>
</feature>
<evidence type="ECO:0000256" key="7">
    <source>
        <dbReference type="ARBA" id="ARBA00023004"/>
    </source>
</evidence>
<feature type="compositionally biased region" description="Basic and acidic residues" evidence="10">
    <location>
        <begin position="770"/>
        <end position="788"/>
    </location>
</feature>
<dbReference type="PRINTS" id="PR00458">
    <property type="entry name" value="PEROXIDASE"/>
</dbReference>
<dbReference type="PANTHER" id="PTHR31356">
    <property type="entry name" value="THYLAKOID LUMENAL 29 KDA PROTEIN, CHLOROPLASTIC-RELATED"/>
    <property type="match status" value="1"/>
</dbReference>
<keyword evidence="6 9" id="KW-0560">Oxidoreductase</keyword>
<dbReference type="InterPro" id="IPR004181">
    <property type="entry name" value="Znf_MIZ"/>
</dbReference>
<evidence type="ECO:0000256" key="5">
    <source>
        <dbReference type="ARBA" id="ARBA00022833"/>
    </source>
</evidence>
<keyword evidence="13" id="KW-1185">Reference proteome</keyword>
<evidence type="ECO:0000256" key="9">
    <source>
        <dbReference type="RuleBase" id="RU363051"/>
    </source>
</evidence>
<dbReference type="SUPFAM" id="SSF57850">
    <property type="entry name" value="RING/U-box"/>
    <property type="match status" value="1"/>
</dbReference>